<dbReference type="GO" id="GO:0072546">
    <property type="term" value="C:EMC complex"/>
    <property type="evidence" value="ECO:0007669"/>
    <property type="project" value="UniProtKB-UniRule"/>
</dbReference>
<dbReference type="Proteomes" id="UP000005666">
    <property type="component" value="Chromosome 2"/>
</dbReference>
<dbReference type="Pfam" id="PF13181">
    <property type="entry name" value="TPR_8"/>
    <property type="match status" value="1"/>
</dbReference>
<dbReference type="KEGG" id="tpf:TPHA_0B01410"/>
<evidence type="ECO:0000256" key="1">
    <source>
        <dbReference type="ARBA" id="ARBA00022803"/>
    </source>
</evidence>
<comment type="subcellular location">
    <subcellularLocation>
        <location evidence="3">Endoplasmic reticulum membrane</location>
        <topology evidence="3">Peripheral membrane protein</topology>
        <orientation evidence="3">Cytoplasmic side</orientation>
    </subcellularLocation>
</comment>
<feature type="repeat" description="TPR" evidence="2">
    <location>
        <begin position="160"/>
        <end position="193"/>
    </location>
</feature>
<protein>
    <recommendedName>
        <fullName evidence="3">ER membrane protein complex subunit 2</fullName>
    </recommendedName>
</protein>
<dbReference type="RefSeq" id="XP_003684248.1">
    <property type="nucleotide sequence ID" value="XM_003684200.1"/>
</dbReference>
<dbReference type="HOGENOM" id="CLU_065213_1_0_1"/>
<dbReference type="OMA" id="LMEMLFY"/>
<dbReference type="GO" id="GO:0045050">
    <property type="term" value="P:protein insertion into ER membrane by stop-transfer membrane-anchor sequence"/>
    <property type="evidence" value="ECO:0007669"/>
    <property type="project" value="EnsemblFungi"/>
</dbReference>
<sequence>MDVARARLLSIHSSKYYTQMEPAELFDLYKELRLYLDVQNDSSLDEMHFLSLMEMLFYVAVYLNKDIEAEVIYKTITDEFGENSPVIYVLKSILLQIKENDQKAIEYINDLIEERLKHDTDPLSYLLVSKRKLSMLLKNNSTEVVLDNCLKLIEEFPNDPELWWFVGETYLSAGKFDESIFAFEEVVLIQPFNYMAFYKISEVIFFKYKSLTMNSNKKGNAKDKNEILNKSLQNALRSIELNEFFLRGWSIVALVSHQLGTKVEILNLAHKKLNEIAELKNSSEKDKTTAKVIIEKTK</sequence>
<dbReference type="OrthoDB" id="124397at2759"/>
<evidence type="ECO:0000256" key="2">
    <source>
        <dbReference type="PROSITE-ProRule" id="PRU00339"/>
    </source>
</evidence>
<keyword evidence="5" id="KW-1185">Reference proteome</keyword>
<comment type="function">
    <text evidence="3">Part of the endoplasmic reticulum membrane protein complex (EMC) that enables the energy-independent insertion into endoplasmic reticulum membranes of newly synthesized membrane proteins.</text>
</comment>
<dbReference type="InterPro" id="IPR011990">
    <property type="entry name" value="TPR-like_helical_dom_sf"/>
</dbReference>
<name>G8BP83_TETPH</name>
<organism evidence="4 5">
    <name type="scientific">Tetrapisispora phaffii (strain ATCC 24235 / CBS 4417 / NBRC 1672 / NRRL Y-8282 / UCD 70-5)</name>
    <name type="common">Yeast</name>
    <name type="synonym">Fabospora phaffii</name>
    <dbReference type="NCBI Taxonomy" id="1071381"/>
    <lineage>
        <taxon>Eukaryota</taxon>
        <taxon>Fungi</taxon>
        <taxon>Dikarya</taxon>
        <taxon>Ascomycota</taxon>
        <taxon>Saccharomycotina</taxon>
        <taxon>Saccharomycetes</taxon>
        <taxon>Saccharomycetales</taxon>
        <taxon>Saccharomycetaceae</taxon>
        <taxon>Tetrapisispora</taxon>
    </lineage>
</organism>
<dbReference type="GO" id="GO:0032977">
    <property type="term" value="F:membrane insertase activity"/>
    <property type="evidence" value="ECO:0007669"/>
    <property type="project" value="EnsemblFungi"/>
</dbReference>
<proteinExistence type="inferred from homology"/>
<dbReference type="PROSITE" id="PS50005">
    <property type="entry name" value="TPR"/>
    <property type="match status" value="1"/>
</dbReference>
<keyword evidence="3" id="KW-0256">Endoplasmic reticulum</keyword>
<evidence type="ECO:0000313" key="4">
    <source>
        <dbReference type="EMBL" id="CCE61814.1"/>
    </source>
</evidence>
<dbReference type="PANTHER" id="PTHR12760">
    <property type="entry name" value="TETRATRICOPEPTIDE REPEAT PROTEIN"/>
    <property type="match status" value="1"/>
</dbReference>
<dbReference type="InterPro" id="IPR039856">
    <property type="entry name" value="EMC2-like"/>
</dbReference>
<accession>G8BP83</accession>
<dbReference type="GO" id="GO:0015914">
    <property type="term" value="P:phospholipid transport"/>
    <property type="evidence" value="ECO:0007669"/>
    <property type="project" value="EnsemblFungi"/>
</dbReference>
<comment type="similarity">
    <text evidence="3">Belongs to the EMC2 family.</text>
</comment>
<dbReference type="GeneID" id="11534981"/>
<dbReference type="EMBL" id="HE612857">
    <property type="protein sequence ID" value="CCE61814.1"/>
    <property type="molecule type" value="Genomic_DNA"/>
</dbReference>
<dbReference type="eggNOG" id="KOG3060">
    <property type="taxonomic scope" value="Eukaryota"/>
</dbReference>
<keyword evidence="1 2" id="KW-0802">TPR repeat</keyword>
<comment type="subunit">
    <text evidence="3">Component of the ER membrane protein complex (EMC).</text>
</comment>
<reference evidence="4 5" key="1">
    <citation type="journal article" date="2011" name="Proc. Natl. Acad. Sci. U.S.A.">
        <title>Evolutionary erosion of yeast sex chromosomes by mating-type switching accidents.</title>
        <authorList>
            <person name="Gordon J.L."/>
            <person name="Armisen D."/>
            <person name="Proux-Wera E."/>
            <person name="Oheigeartaigh S.S."/>
            <person name="Byrne K.P."/>
            <person name="Wolfe K.H."/>
        </authorList>
    </citation>
    <scope>NUCLEOTIDE SEQUENCE [LARGE SCALE GENOMIC DNA]</scope>
    <source>
        <strain evidence="5">ATCC 24235 / CBS 4417 / NBRC 1672 / NRRL Y-8282 / UCD 70-5</strain>
    </source>
</reference>
<gene>
    <name evidence="4" type="primary">TPHA0B01410</name>
    <name evidence="4" type="ordered locus">TPHA_0B01410</name>
</gene>
<evidence type="ECO:0000256" key="3">
    <source>
        <dbReference type="RuleBase" id="RU367091"/>
    </source>
</evidence>
<dbReference type="SUPFAM" id="SSF48452">
    <property type="entry name" value="TPR-like"/>
    <property type="match status" value="1"/>
</dbReference>
<dbReference type="STRING" id="1071381.G8BP83"/>
<dbReference type="InterPro" id="IPR019734">
    <property type="entry name" value="TPR_rpt"/>
</dbReference>
<keyword evidence="3" id="KW-0472">Membrane</keyword>
<dbReference type="GO" id="GO:0006644">
    <property type="term" value="P:phospholipid metabolic process"/>
    <property type="evidence" value="ECO:0007669"/>
    <property type="project" value="EnsemblFungi"/>
</dbReference>
<evidence type="ECO:0000313" key="5">
    <source>
        <dbReference type="Proteomes" id="UP000005666"/>
    </source>
</evidence>
<dbReference type="Gene3D" id="1.25.40.10">
    <property type="entry name" value="Tetratricopeptide repeat domain"/>
    <property type="match status" value="1"/>
</dbReference>
<dbReference type="AlphaFoldDB" id="G8BP83"/>